<gene>
    <name evidence="2" type="ORF">EVOR1521_LOCUS12249</name>
</gene>
<organism evidence="2 3">
    <name type="scientific">Effrenium voratum</name>
    <dbReference type="NCBI Taxonomy" id="2562239"/>
    <lineage>
        <taxon>Eukaryota</taxon>
        <taxon>Sar</taxon>
        <taxon>Alveolata</taxon>
        <taxon>Dinophyceae</taxon>
        <taxon>Suessiales</taxon>
        <taxon>Symbiodiniaceae</taxon>
        <taxon>Effrenium</taxon>
    </lineage>
</organism>
<dbReference type="AlphaFoldDB" id="A0AA36IDL5"/>
<evidence type="ECO:0000313" key="2">
    <source>
        <dbReference type="EMBL" id="CAJ1385700.1"/>
    </source>
</evidence>
<evidence type="ECO:0000313" key="3">
    <source>
        <dbReference type="Proteomes" id="UP001178507"/>
    </source>
</evidence>
<feature type="region of interest" description="Disordered" evidence="1">
    <location>
        <begin position="596"/>
        <end position="634"/>
    </location>
</feature>
<reference evidence="2" key="1">
    <citation type="submission" date="2023-08" db="EMBL/GenBank/DDBJ databases">
        <authorList>
            <person name="Chen Y."/>
            <person name="Shah S."/>
            <person name="Dougan E. K."/>
            <person name="Thang M."/>
            <person name="Chan C."/>
        </authorList>
    </citation>
    <scope>NUCLEOTIDE SEQUENCE</scope>
</reference>
<dbReference type="EMBL" id="CAUJNA010001270">
    <property type="protein sequence ID" value="CAJ1385700.1"/>
    <property type="molecule type" value="Genomic_DNA"/>
</dbReference>
<proteinExistence type="predicted"/>
<comment type="caution">
    <text evidence="2">The sequence shown here is derived from an EMBL/GenBank/DDBJ whole genome shotgun (WGS) entry which is preliminary data.</text>
</comment>
<evidence type="ECO:0000256" key="1">
    <source>
        <dbReference type="SAM" id="MobiDB-lite"/>
    </source>
</evidence>
<dbReference type="PANTHER" id="PTHR45761:SF1">
    <property type="entry name" value="EXTENDED SYNAPTOTAGMIN-LIKE PROTEIN 2, ISOFORM C"/>
    <property type="match status" value="1"/>
</dbReference>
<sequence>MGCCKSSPSLQAAKLQKECDSLRSQLAAFARSKPLTEDNLALNSILEHLWPHISSSTTKTLAQEMEPSIRLALSKLPSPFNKCCLDQRRSSLGSRAARLLAPRAAWCSPESFSVTARLEWDSDCAFYLTLTGASLGITNLLIVGDVVVELLICPGDSLYKLLSGIRIFFPSMPDIRFDIDRAQLAVAANLGMLKRMLLKAISEKLAQRLVFPNCQGMKFGVSGGVGEDLLEVKKPAVLGLLKLAALQFHGLEPGRYIIETVFGFDVNTTPYQHRLGHEPSPDLCCRHLMVRSPSHQQILVKILREGAAAREQLCFVNIRLADLVYRSKDGRWTTGLETDDPAFRDRYSITLAMRWWPCCNPLMQQDQPPALVSVGICSALVQEDGRFWVVARVDGSESPQRTGEKSAIALEQDASERQKSILQKYKVSESDMAKILDCYKVEWFETLEFPVKRAPGSLVLELWQKVPGKPDKKLGAVALDAGEGTHRSAKLSAADESSEIFLKFRVQQVRFESSPAAEVHLDTGAPVLETEDPAWASVSNAMTTAVDSSIAATGALAVVMDEGIAAVGGAYTGLSAVAQAGLEGFTSSFLTAPAATAPTAATPTDAAPAQPVQRCRAPAGPEEDKEGPRQGMSQ</sequence>
<keyword evidence="3" id="KW-1185">Reference proteome</keyword>
<dbReference type="InterPro" id="IPR051634">
    <property type="entry name" value="Extended_Synaptotagmin"/>
</dbReference>
<dbReference type="PANTHER" id="PTHR45761">
    <property type="entry name" value="EXTENDED SYNAPTOTAGMIN-LIKE PROTEIN 2, ISOFORM C"/>
    <property type="match status" value="1"/>
</dbReference>
<feature type="compositionally biased region" description="Low complexity" evidence="1">
    <location>
        <begin position="596"/>
        <end position="611"/>
    </location>
</feature>
<protein>
    <submittedName>
        <fullName evidence="2">Uncharacterized protein</fullName>
    </submittedName>
</protein>
<dbReference type="Proteomes" id="UP001178507">
    <property type="component" value="Unassembled WGS sequence"/>
</dbReference>
<name>A0AA36IDL5_9DINO</name>
<accession>A0AA36IDL5</accession>